<name>A0A9D4UA21_ADICA</name>
<organism evidence="1 2">
    <name type="scientific">Adiantum capillus-veneris</name>
    <name type="common">Maidenhair fern</name>
    <dbReference type="NCBI Taxonomy" id="13818"/>
    <lineage>
        <taxon>Eukaryota</taxon>
        <taxon>Viridiplantae</taxon>
        <taxon>Streptophyta</taxon>
        <taxon>Embryophyta</taxon>
        <taxon>Tracheophyta</taxon>
        <taxon>Polypodiopsida</taxon>
        <taxon>Polypodiidae</taxon>
        <taxon>Polypodiales</taxon>
        <taxon>Pteridineae</taxon>
        <taxon>Pteridaceae</taxon>
        <taxon>Vittarioideae</taxon>
        <taxon>Adiantum</taxon>
    </lineage>
</organism>
<dbReference type="OrthoDB" id="513870at2759"/>
<dbReference type="AlphaFoldDB" id="A0A9D4UA21"/>
<accession>A0A9D4UA21</accession>
<proteinExistence type="predicted"/>
<dbReference type="PANTHER" id="PTHR34454:SF2">
    <property type="entry name" value="PROTEIN TUNICAMYCIN INDUCED 1"/>
    <property type="match status" value="1"/>
</dbReference>
<keyword evidence="2" id="KW-1185">Reference proteome</keyword>
<gene>
    <name evidence="1" type="ORF">GOP47_0020898</name>
</gene>
<evidence type="ECO:0000313" key="1">
    <source>
        <dbReference type="EMBL" id="KAI5064228.1"/>
    </source>
</evidence>
<sequence>MVTADDLTSFKLDQTHVATHNAISDVTDALISSLGWNKDEVKLSHIDTTDSKFGQTLVYEFDIEIGDKVIPLRLSEEVQVWKYLEELPAWGDEPLAIKTVPATLGEPHSQVLSAILAPFQLSGPVELWIQDAEQVRLAVPNDVEAGVLKKVLLADGAVVTVEGAREISLARPLQLPLPLPGISNDGGLAASLMALADRLRYASRVEEKPLLSLKIVGPTSLIASSAKDSDTSRNKLKVKRLSPGSIELVSRQQQDRGLIEPVEKSPVLSGVQEPWLWPLPSLNGSDSRLINLEKLVLGAMGPSAYKKGSFKLLRAKVSAATFVRVEFQLEKKLSDTSFPPEVWPEWRTKPSVQRLQFEVLAKIEGQKLLPVSVQAVQPYMNVETVTWRAANGNVSHSKVPRIFLPPSSMTLNPNWEGMLD</sequence>
<dbReference type="PANTHER" id="PTHR34454">
    <property type="entry name" value="TUNICAMYCIN INDUCED PROTEIN"/>
    <property type="match status" value="1"/>
</dbReference>
<evidence type="ECO:0000313" key="2">
    <source>
        <dbReference type="Proteomes" id="UP000886520"/>
    </source>
</evidence>
<protein>
    <submittedName>
        <fullName evidence="1">Uncharacterized protein</fullName>
    </submittedName>
</protein>
<dbReference type="Proteomes" id="UP000886520">
    <property type="component" value="Chromosome 20"/>
</dbReference>
<comment type="caution">
    <text evidence="1">The sequence shown here is derived from an EMBL/GenBank/DDBJ whole genome shotgun (WGS) entry which is preliminary data.</text>
</comment>
<reference evidence="1" key="1">
    <citation type="submission" date="2021-01" db="EMBL/GenBank/DDBJ databases">
        <title>Adiantum capillus-veneris genome.</title>
        <authorList>
            <person name="Fang Y."/>
            <person name="Liao Q."/>
        </authorList>
    </citation>
    <scope>NUCLEOTIDE SEQUENCE</scope>
    <source>
        <strain evidence="1">H3</strain>
        <tissue evidence="1">Leaf</tissue>
    </source>
</reference>
<dbReference type="InterPro" id="IPR053283">
    <property type="entry name" value="TUNICAMYCIN_INDUCED_1"/>
</dbReference>
<dbReference type="EMBL" id="JABFUD020000020">
    <property type="protein sequence ID" value="KAI5064228.1"/>
    <property type="molecule type" value="Genomic_DNA"/>
</dbReference>